<proteinExistence type="predicted"/>
<organism evidence="2 3">
    <name type="scientific">Apiospora arundinis</name>
    <dbReference type="NCBI Taxonomy" id="335852"/>
    <lineage>
        <taxon>Eukaryota</taxon>
        <taxon>Fungi</taxon>
        <taxon>Dikarya</taxon>
        <taxon>Ascomycota</taxon>
        <taxon>Pezizomycotina</taxon>
        <taxon>Sordariomycetes</taxon>
        <taxon>Xylariomycetidae</taxon>
        <taxon>Amphisphaeriales</taxon>
        <taxon>Apiosporaceae</taxon>
        <taxon>Apiospora</taxon>
    </lineage>
</organism>
<accession>A0ABR2I1X3</accession>
<sequence>MSQRGGCSGRVPVVTKLTGPRWGSSSSSSSSSRGQDGEVPGINEKTEAHTSSSYSPVTAEKPQHQNSNDSESDCQEEWELVKNPGHEADNENDNTRVAQGPGWSCKVDVGFGKGDRRLSLLSWERRVGSLVQKQSPES</sequence>
<keyword evidence="3" id="KW-1185">Reference proteome</keyword>
<evidence type="ECO:0000313" key="3">
    <source>
        <dbReference type="Proteomes" id="UP001390339"/>
    </source>
</evidence>
<evidence type="ECO:0000313" key="2">
    <source>
        <dbReference type="EMBL" id="KAK8856359.1"/>
    </source>
</evidence>
<evidence type="ECO:0000256" key="1">
    <source>
        <dbReference type="SAM" id="MobiDB-lite"/>
    </source>
</evidence>
<comment type="caution">
    <text evidence="2">The sequence shown here is derived from an EMBL/GenBank/DDBJ whole genome shotgun (WGS) entry which is preliminary data.</text>
</comment>
<protein>
    <submittedName>
        <fullName evidence="2">Uncharacterized protein</fullName>
    </submittedName>
</protein>
<name>A0ABR2I1X3_9PEZI</name>
<gene>
    <name evidence="2" type="ORF">PGQ11_012271</name>
</gene>
<dbReference type="EMBL" id="JAPCWZ010000007">
    <property type="protein sequence ID" value="KAK8856359.1"/>
    <property type="molecule type" value="Genomic_DNA"/>
</dbReference>
<dbReference type="Proteomes" id="UP001390339">
    <property type="component" value="Unassembled WGS sequence"/>
</dbReference>
<feature type="region of interest" description="Disordered" evidence="1">
    <location>
        <begin position="1"/>
        <end position="103"/>
    </location>
</feature>
<reference evidence="2 3" key="1">
    <citation type="journal article" date="2024" name="IMA Fungus">
        <title>Apiospora arundinis, a panoply of carbohydrate-active enzymes and secondary metabolites.</title>
        <authorList>
            <person name="Sorensen T."/>
            <person name="Petersen C."/>
            <person name="Muurmann A.T."/>
            <person name="Christiansen J.V."/>
            <person name="Brundto M.L."/>
            <person name="Overgaard C.K."/>
            <person name="Boysen A.T."/>
            <person name="Wollenberg R.D."/>
            <person name="Larsen T.O."/>
            <person name="Sorensen J.L."/>
            <person name="Nielsen K.L."/>
            <person name="Sondergaard T.E."/>
        </authorList>
    </citation>
    <scope>NUCLEOTIDE SEQUENCE [LARGE SCALE GENOMIC DNA]</scope>
    <source>
        <strain evidence="2 3">AAU 773</strain>
    </source>
</reference>